<dbReference type="GO" id="GO:0008932">
    <property type="term" value="F:lytic endotransglycosylase activity"/>
    <property type="evidence" value="ECO:0007669"/>
    <property type="project" value="UniProtKB-UniRule"/>
</dbReference>
<proteinExistence type="inferred from homology"/>
<reference evidence="8 9" key="1">
    <citation type="journal article" date="2015" name="Nature">
        <title>rRNA introns, odd ribosomes, and small enigmatic genomes across a large radiation of phyla.</title>
        <authorList>
            <person name="Brown C.T."/>
            <person name="Hug L.A."/>
            <person name="Thomas B.C."/>
            <person name="Sharon I."/>
            <person name="Castelle C.J."/>
            <person name="Singh A."/>
            <person name="Wilkins M.J."/>
            <person name="Williams K.H."/>
            <person name="Banfield J.F."/>
        </authorList>
    </citation>
    <scope>NUCLEOTIDE SEQUENCE [LARGE SCALE GENOMIC DNA]</scope>
</reference>
<keyword evidence="6 7" id="KW-0961">Cell wall biogenesis/degradation</keyword>
<dbReference type="Gene3D" id="3.30.1490.480">
    <property type="entry name" value="Endolytic murein transglycosylase"/>
    <property type="match status" value="1"/>
</dbReference>
<dbReference type="Proteomes" id="UP000034246">
    <property type="component" value="Unassembled WGS sequence"/>
</dbReference>
<evidence type="ECO:0000256" key="6">
    <source>
        <dbReference type="ARBA" id="ARBA00023316"/>
    </source>
</evidence>
<dbReference type="AlphaFoldDB" id="A0A0G0QMR9"/>
<dbReference type="EMBL" id="LBWP01000004">
    <property type="protein sequence ID" value="KKR11660.1"/>
    <property type="molecule type" value="Genomic_DNA"/>
</dbReference>
<sequence length="336" mass="38495">MKRIYFIFVLILIVVIFSASSFYYWFKKELTPVSNSEEKVTFVVPKGTAASEIGSFLYNNRLIRNQLVFKIYVTLLNKTKSINAGEFELSPSMSVSEIVSVLGKGPKEFWVIIPEGLRKEEIVLRITESLPMNSEETIVFKEQFLDLAKTSEGYLFPDTYLFPKEATAKLVFERLRSTFDDKYESLVKKYADSKFTKGEIVTMASILERETKTTSEKPIVSGILWKRIENGWPLQVDASVQYAVANVSLKLQKQKDINWWPVLTLQDLDVDSPYNTYKYKGLPLAPICNPGLESLQAALDPQVSDYWFYIHSPDGTIHYAKTAEEHAANVRKYLNK</sequence>
<comment type="similarity">
    <text evidence="7">Belongs to the transglycosylase MltG family.</text>
</comment>
<organism evidence="8 9">
    <name type="scientific">Candidatus Woesebacteria bacterium GW2011_GWA1_39_21</name>
    <dbReference type="NCBI Taxonomy" id="1618550"/>
    <lineage>
        <taxon>Bacteria</taxon>
        <taxon>Candidatus Woeseibacteriota</taxon>
    </lineage>
</organism>
<feature type="site" description="Important for catalytic activity" evidence="7">
    <location>
        <position position="210"/>
    </location>
</feature>
<dbReference type="PANTHER" id="PTHR30518:SF2">
    <property type="entry name" value="ENDOLYTIC MUREIN TRANSGLYCOSYLASE"/>
    <property type="match status" value="1"/>
</dbReference>
<dbReference type="GO" id="GO:0009252">
    <property type="term" value="P:peptidoglycan biosynthetic process"/>
    <property type="evidence" value="ECO:0007669"/>
    <property type="project" value="UniProtKB-UniRule"/>
</dbReference>
<dbReference type="STRING" id="1618550.UT39_C0004G0019"/>
<evidence type="ECO:0000256" key="1">
    <source>
        <dbReference type="ARBA" id="ARBA00022475"/>
    </source>
</evidence>
<comment type="function">
    <text evidence="7">Functions as a peptidoglycan terminase that cleaves nascent peptidoglycan strands endolytically to terminate their elongation.</text>
</comment>
<dbReference type="EC" id="4.2.2.29" evidence="7"/>
<dbReference type="InterPro" id="IPR003770">
    <property type="entry name" value="MLTG-like"/>
</dbReference>
<evidence type="ECO:0000313" key="9">
    <source>
        <dbReference type="Proteomes" id="UP000034246"/>
    </source>
</evidence>
<gene>
    <name evidence="7" type="primary">mltG</name>
    <name evidence="8" type="ORF">UT39_C0004G0019</name>
</gene>
<evidence type="ECO:0000256" key="5">
    <source>
        <dbReference type="ARBA" id="ARBA00023239"/>
    </source>
</evidence>
<dbReference type="HAMAP" id="MF_02065">
    <property type="entry name" value="MltG"/>
    <property type="match status" value="1"/>
</dbReference>
<evidence type="ECO:0000256" key="2">
    <source>
        <dbReference type="ARBA" id="ARBA00022692"/>
    </source>
</evidence>
<comment type="subcellular location">
    <subcellularLocation>
        <location evidence="7">Cell membrane</location>
        <topology evidence="7">Single-pass membrane protein</topology>
    </subcellularLocation>
</comment>
<keyword evidence="2 7" id="KW-0812">Transmembrane</keyword>
<dbReference type="PATRIC" id="fig|1618550.3.peg.327"/>
<evidence type="ECO:0000256" key="4">
    <source>
        <dbReference type="ARBA" id="ARBA00023136"/>
    </source>
</evidence>
<dbReference type="Pfam" id="PF02618">
    <property type="entry name" value="YceG"/>
    <property type="match status" value="1"/>
</dbReference>
<accession>A0A0G0QMR9</accession>
<dbReference type="PANTHER" id="PTHR30518">
    <property type="entry name" value="ENDOLYTIC MUREIN TRANSGLYCOSYLASE"/>
    <property type="match status" value="1"/>
</dbReference>
<keyword evidence="3 7" id="KW-1133">Transmembrane helix</keyword>
<keyword evidence="4 7" id="KW-0472">Membrane</keyword>
<comment type="caution">
    <text evidence="8">The sequence shown here is derived from an EMBL/GenBank/DDBJ whole genome shotgun (WGS) entry which is preliminary data.</text>
</comment>
<keyword evidence="1 7" id="KW-1003">Cell membrane</keyword>
<keyword evidence="5 7" id="KW-0456">Lyase</keyword>
<comment type="catalytic activity">
    <reaction evidence="7">
        <text>a peptidoglycan chain = a peptidoglycan chain with N-acetyl-1,6-anhydromuramyl-[peptide] at the reducing end + a peptidoglycan chain with N-acetylglucosamine at the non-reducing end.</text>
        <dbReference type="EC" id="4.2.2.29"/>
    </reaction>
</comment>
<dbReference type="NCBIfam" id="TIGR00247">
    <property type="entry name" value="endolytic transglycosylase MltG"/>
    <property type="match status" value="1"/>
</dbReference>
<evidence type="ECO:0000313" key="8">
    <source>
        <dbReference type="EMBL" id="KKR11660.1"/>
    </source>
</evidence>
<dbReference type="GO" id="GO:0005886">
    <property type="term" value="C:plasma membrane"/>
    <property type="evidence" value="ECO:0007669"/>
    <property type="project" value="UniProtKB-SubCell"/>
</dbReference>
<evidence type="ECO:0000256" key="7">
    <source>
        <dbReference type="HAMAP-Rule" id="MF_02065"/>
    </source>
</evidence>
<feature type="transmembrane region" description="Helical" evidence="7">
    <location>
        <begin position="5"/>
        <end position="26"/>
    </location>
</feature>
<evidence type="ECO:0000256" key="3">
    <source>
        <dbReference type="ARBA" id="ARBA00022989"/>
    </source>
</evidence>
<dbReference type="GO" id="GO:0071555">
    <property type="term" value="P:cell wall organization"/>
    <property type="evidence" value="ECO:0007669"/>
    <property type="project" value="UniProtKB-KW"/>
</dbReference>
<protein>
    <recommendedName>
        <fullName evidence="7">Endolytic murein transglycosylase</fullName>
        <ecNumber evidence="7">4.2.2.29</ecNumber>
    </recommendedName>
    <alternativeName>
        <fullName evidence="7">Peptidoglycan lytic transglycosylase</fullName>
    </alternativeName>
    <alternativeName>
        <fullName evidence="7">Peptidoglycan polymerization terminase</fullName>
    </alternativeName>
</protein>
<name>A0A0G0QMR9_9BACT</name>